<name>A0A8C4WVK5_EPTBU</name>
<evidence type="ECO:0000313" key="3">
    <source>
        <dbReference type="Ensembl" id="ENSEBUP00000013901.1"/>
    </source>
</evidence>
<sequence>MFEGKMLPEETWNKDHLDLAIPGSLNVIYHSDDFLVLCKPWDVFIDSVSSNLISPTFSPKDVCSIPEKPLTIQQRLQRLFPSLIDPTTRHGFRLCHQLDFSTSGVLCVALSRRSAAAAFRCFKERLATKAYLALVRGHVENDLILDQSLGNRPAGSTEGFMCVEGVPGCENPKPCLTRLTVLQIGFYDEQPASKVLLQPITGRTHQLRVHCCAAGHCIVGDFTYSGRSDTRPYRMMLHAFYLCLPLPNEDIQVTATDPFLPEVDPCWCPKVDVCSINDAMAALQKPTPPENYAETEDKTMTAGMKVVHQMTEEEQVVLVKWLLEWPIEP</sequence>
<reference evidence="3" key="2">
    <citation type="submission" date="2025-09" db="UniProtKB">
        <authorList>
            <consortium name="Ensembl"/>
        </authorList>
    </citation>
    <scope>IDENTIFICATION</scope>
</reference>
<feature type="domain" description="Pseudouridine synthase RsuA/RluA-like" evidence="2">
    <location>
        <begin position="71"/>
        <end position="211"/>
    </location>
</feature>
<dbReference type="GeneTree" id="ENSGT00510000048339"/>
<dbReference type="PANTHER" id="PTHR21600">
    <property type="entry name" value="MITOCHONDRIAL RNA PSEUDOURIDINE SYNTHASE"/>
    <property type="match status" value="1"/>
</dbReference>
<dbReference type="GO" id="GO:0000455">
    <property type="term" value="P:enzyme-directed rRNA pseudouridine synthesis"/>
    <property type="evidence" value="ECO:0007669"/>
    <property type="project" value="TreeGrafter"/>
</dbReference>
<comment type="similarity">
    <text evidence="1">Belongs to the pseudouridine synthase RluA family.</text>
</comment>
<dbReference type="SMR" id="A0A8C4WVK5"/>
<dbReference type="GO" id="GO:0003723">
    <property type="term" value="F:RNA binding"/>
    <property type="evidence" value="ECO:0007669"/>
    <property type="project" value="InterPro"/>
</dbReference>
<organism evidence="3 4">
    <name type="scientific">Eptatretus burgeri</name>
    <name type="common">Inshore hagfish</name>
    <dbReference type="NCBI Taxonomy" id="7764"/>
    <lineage>
        <taxon>Eukaryota</taxon>
        <taxon>Metazoa</taxon>
        <taxon>Chordata</taxon>
        <taxon>Craniata</taxon>
        <taxon>Vertebrata</taxon>
        <taxon>Cyclostomata</taxon>
        <taxon>Myxini</taxon>
        <taxon>Myxiniformes</taxon>
        <taxon>Myxinidae</taxon>
        <taxon>Eptatretinae</taxon>
        <taxon>Eptatretus</taxon>
    </lineage>
</organism>
<dbReference type="Ensembl" id="ENSEBUT00000014477.1">
    <property type="protein sequence ID" value="ENSEBUP00000013901.1"/>
    <property type="gene ID" value="ENSEBUG00000008767.1"/>
</dbReference>
<proteinExistence type="inferred from homology"/>
<dbReference type="InterPro" id="IPR020103">
    <property type="entry name" value="PsdUridine_synth_cat_dom_sf"/>
</dbReference>
<evidence type="ECO:0000259" key="2">
    <source>
        <dbReference type="Pfam" id="PF00849"/>
    </source>
</evidence>
<dbReference type="Gene3D" id="3.30.2350.10">
    <property type="entry name" value="Pseudouridine synthase"/>
    <property type="match status" value="1"/>
</dbReference>
<dbReference type="GO" id="GO:0009982">
    <property type="term" value="F:pseudouridine synthase activity"/>
    <property type="evidence" value="ECO:0007669"/>
    <property type="project" value="InterPro"/>
</dbReference>
<reference evidence="3" key="1">
    <citation type="submission" date="2025-08" db="UniProtKB">
        <authorList>
            <consortium name="Ensembl"/>
        </authorList>
    </citation>
    <scope>IDENTIFICATION</scope>
</reference>
<dbReference type="Proteomes" id="UP000694388">
    <property type="component" value="Unplaced"/>
</dbReference>
<dbReference type="InterPro" id="IPR006145">
    <property type="entry name" value="PsdUridine_synth_RsuA/RluA"/>
</dbReference>
<evidence type="ECO:0000313" key="4">
    <source>
        <dbReference type="Proteomes" id="UP000694388"/>
    </source>
</evidence>
<dbReference type="OMA" id="DSPYRMM"/>
<dbReference type="SUPFAM" id="SSF55120">
    <property type="entry name" value="Pseudouridine synthase"/>
    <property type="match status" value="1"/>
</dbReference>
<evidence type="ECO:0000256" key="1">
    <source>
        <dbReference type="ARBA" id="ARBA00010876"/>
    </source>
</evidence>
<dbReference type="AlphaFoldDB" id="A0A8C4WVK5"/>
<keyword evidence="4" id="KW-1185">Reference proteome</keyword>
<dbReference type="PANTHER" id="PTHR21600:SF87">
    <property type="entry name" value="RNA PSEUDOURIDYLATE SYNTHASE DOMAIN-CONTAINING PROTEIN 1"/>
    <property type="match status" value="1"/>
</dbReference>
<accession>A0A8C4WVK5</accession>
<protein>
    <submittedName>
        <fullName evidence="3">RNA pseudouridine synthase domain containing 1</fullName>
    </submittedName>
</protein>
<dbReference type="InterPro" id="IPR050188">
    <property type="entry name" value="RluA_PseudoU_synthase"/>
</dbReference>
<dbReference type="CDD" id="cd02869">
    <property type="entry name" value="PseudoU_synth_RluA_like"/>
    <property type="match status" value="1"/>
</dbReference>
<dbReference type="Pfam" id="PF00849">
    <property type="entry name" value="PseudoU_synth_2"/>
    <property type="match status" value="1"/>
</dbReference>